<proteinExistence type="predicted"/>
<reference evidence="1" key="1">
    <citation type="journal article" date="2014" name="Front. Microbiol.">
        <title>High frequency of phylogenetically diverse reductive dehalogenase-homologous genes in deep subseafloor sedimentary metagenomes.</title>
        <authorList>
            <person name="Kawai M."/>
            <person name="Futagami T."/>
            <person name="Toyoda A."/>
            <person name="Takaki Y."/>
            <person name="Nishi S."/>
            <person name="Hori S."/>
            <person name="Arai W."/>
            <person name="Tsubouchi T."/>
            <person name="Morono Y."/>
            <person name="Uchiyama I."/>
            <person name="Ito T."/>
            <person name="Fujiyama A."/>
            <person name="Inagaki F."/>
            <person name="Takami H."/>
        </authorList>
    </citation>
    <scope>NUCLEOTIDE SEQUENCE</scope>
    <source>
        <strain evidence="1">Expedition CK06-06</strain>
    </source>
</reference>
<accession>X1PXZ8</accession>
<protein>
    <submittedName>
        <fullName evidence="1">Uncharacterized protein</fullName>
    </submittedName>
</protein>
<dbReference type="EMBL" id="BARV01045863">
    <property type="protein sequence ID" value="GAI61157.1"/>
    <property type="molecule type" value="Genomic_DNA"/>
</dbReference>
<feature type="non-terminal residue" evidence="1">
    <location>
        <position position="43"/>
    </location>
</feature>
<sequence length="43" mass="5037">NLLILGIFAGVYKFLYMVHVQVKYKMVSSIDNKIMKYLIIESI</sequence>
<dbReference type="AlphaFoldDB" id="X1PXZ8"/>
<evidence type="ECO:0000313" key="1">
    <source>
        <dbReference type="EMBL" id="GAI61157.1"/>
    </source>
</evidence>
<organism evidence="1">
    <name type="scientific">marine sediment metagenome</name>
    <dbReference type="NCBI Taxonomy" id="412755"/>
    <lineage>
        <taxon>unclassified sequences</taxon>
        <taxon>metagenomes</taxon>
        <taxon>ecological metagenomes</taxon>
    </lineage>
</organism>
<name>X1PXZ8_9ZZZZ</name>
<feature type="non-terminal residue" evidence="1">
    <location>
        <position position="1"/>
    </location>
</feature>
<comment type="caution">
    <text evidence="1">The sequence shown here is derived from an EMBL/GenBank/DDBJ whole genome shotgun (WGS) entry which is preliminary data.</text>
</comment>
<gene>
    <name evidence="1" type="ORF">S06H3_66871</name>
</gene>